<feature type="transmembrane region" description="Helical" evidence="6">
    <location>
        <begin position="258"/>
        <end position="278"/>
    </location>
</feature>
<feature type="transmembrane region" description="Helical" evidence="6">
    <location>
        <begin position="147"/>
        <end position="165"/>
    </location>
</feature>
<evidence type="ECO:0000256" key="5">
    <source>
        <dbReference type="SAM" id="MobiDB-lite"/>
    </source>
</evidence>
<dbReference type="PANTHER" id="PTHR11827">
    <property type="entry name" value="SOLUTE CARRIER FAMILY 12, CATION COTRANSPORTERS"/>
    <property type="match status" value="1"/>
</dbReference>
<dbReference type="Ensembl" id="ENSPCLT00000025005.1">
    <property type="protein sequence ID" value="ENSPCLP00000018748.1"/>
    <property type="gene ID" value="ENSPCLG00000015735.1"/>
</dbReference>
<evidence type="ECO:0000313" key="10">
    <source>
        <dbReference type="Proteomes" id="UP000472261"/>
    </source>
</evidence>
<dbReference type="Pfam" id="PF00324">
    <property type="entry name" value="AA_permease"/>
    <property type="match status" value="1"/>
</dbReference>
<reference evidence="9" key="2">
    <citation type="submission" date="2025-09" db="UniProtKB">
        <authorList>
            <consortium name="Ensembl"/>
        </authorList>
    </citation>
    <scope>IDENTIFICATION</scope>
</reference>
<evidence type="ECO:0000256" key="3">
    <source>
        <dbReference type="ARBA" id="ARBA00022989"/>
    </source>
</evidence>
<dbReference type="InterPro" id="IPR004842">
    <property type="entry name" value="SLC12A_fam"/>
</dbReference>
<evidence type="ECO:0000259" key="8">
    <source>
        <dbReference type="Pfam" id="PF03522"/>
    </source>
</evidence>
<dbReference type="InterPro" id="IPR018491">
    <property type="entry name" value="SLC12_C"/>
</dbReference>
<name>A0A669QKM2_PHACC</name>
<feature type="domain" description="Amino acid permease/ SLC12A" evidence="7">
    <location>
        <begin position="262"/>
        <end position="528"/>
    </location>
</feature>
<evidence type="ECO:0000256" key="2">
    <source>
        <dbReference type="ARBA" id="ARBA00022692"/>
    </source>
</evidence>
<keyword evidence="10" id="KW-1185">Reference proteome</keyword>
<feature type="transmembrane region" description="Helical" evidence="6">
    <location>
        <begin position="414"/>
        <end position="436"/>
    </location>
</feature>
<dbReference type="GO" id="GO:1990573">
    <property type="term" value="P:potassium ion import across plasma membrane"/>
    <property type="evidence" value="ECO:0007669"/>
    <property type="project" value="TreeGrafter"/>
</dbReference>
<feature type="transmembrane region" description="Helical" evidence="6">
    <location>
        <begin position="25"/>
        <end position="44"/>
    </location>
</feature>
<dbReference type="GO" id="GO:0055064">
    <property type="term" value="P:chloride ion homeostasis"/>
    <property type="evidence" value="ECO:0007669"/>
    <property type="project" value="TreeGrafter"/>
</dbReference>
<feature type="region of interest" description="Disordered" evidence="5">
    <location>
        <begin position="778"/>
        <end position="809"/>
    </location>
</feature>
<accession>A0A669QKM2</accession>
<dbReference type="GO" id="GO:0006884">
    <property type="term" value="P:cell volume homeostasis"/>
    <property type="evidence" value="ECO:0007669"/>
    <property type="project" value="TreeGrafter"/>
</dbReference>
<feature type="region of interest" description="Disordered" evidence="5">
    <location>
        <begin position="209"/>
        <end position="246"/>
    </location>
</feature>
<dbReference type="AlphaFoldDB" id="A0A669QKM2"/>
<evidence type="ECO:0000256" key="1">
    <source>
        <dbReference type="ARBA" id="ARBA00004141"/>
    </source>
</evidence>
<feature type="transmembrane region" description="Helical" evidence="6">
    <location>
        <begin position="448"/>
        <end position="472"/>
    </location>
</feature>
<evidence type="ECO:0000256" key="6">
    <source>
        <dbReference type="SAM" id="Phobius"/>
    </source>
</evidence>
<feature type="transmembrane region" description="Helical" evidence="6">
    <location>
        <begin position="124"/>
        <end position="141"/>
    </location>
</feature>
<dbReference type="Gene3D" id="1.20.1740.10">
    <property type="entry name" value="Amino acid/polyamine transporter I"/>
    <property type="match status" value="1"/>
</dbReference>
<evidence type="ECO:0000313" key="9">
    <source>
        <dbReference type="Ensembl" id="ENSPCLP00000018748.1"/>
    </source>
</evidence>
<keyword evidence="4 6" id="KW-0472">Membrane</keyword>
<dbReference type="Pfam" id="PF03522">
    <property type="entry name" value="SLC12"/>
    <property type="match status" value="1"/>
</dbReference>
<evidence type="ECO:0000256" key="4">
    <source>
        <dbReference type="ARBA" id="ARBA00023136"/>
    </source>
</evidence>
<dbReference type="GO" id="GO:0045202">
    <property type="term" value="C:synapse"/>
    <property type="evidence" value="ECO:0007669"/>
    <property type="project" value="GOC"/>
</dbReference>
<evidence type="ECO:0000259" key="7">
    <source>
        <dbReference type="Pfam" id="PF00324"/>
    </source>
</evidence>
<dbReference type="PANTHER" id="PTHR11827:SF73">
    <property type="entry name" value="KAZACHOC, ISOFORM G"/>
    <property type="match status" value="1"/>
</dbReference>
<feature type="compositionally biased region" description="Low complexity" evidence="5">
    <location>
        <begin position="780"/>
        <end position="795"/>
    </location>
</feature>
<organism evidence="9 10">
    <name type="scientific">Phasianus colchicus</name>
    <name type="common">Common pheasant</name>
    <dbReference type="NCBI Taxonomy" id="9054"/>
    <lineage>
        <taxon>Eukaryota</taxon>
        <taxon>Metazoa</taxon>
        <taxon>Chordata</taxon>
        <taxon>Craniata</taxon>
        <taxon>Vertebrata</taxon>
        <taxon>Euteleostomi</taxon>
        <taxon>Archelosauria</taxon>
        <taxon>Archosauria</taxon>
        <taxon>Dinosauria</taxon>
        <taxon>Saurischia</taxon>
        <taxon>Theropoda</taxon>
        <taxon>Coelurosauria</taxon>
        <taxon>Aves</taxon>
        <taxon>Neognathae</taxon>
        <taxon>Galloanserae</taxon>
        <taxon>Galliformes</taxon>
        <taxon>Phasianidae</taxon>
        <taxon>Phasianinae</taxon>
        <taxon>Phasianus</taxon>
    </lineage>
</organism>
<protein>
    <recommendedName>
        <fullName evidence="11">Solute carrier family 12 member 3</fullName>
    </recommendedName>
</protein>
<feature type="transmembrane region" description="Helical" evidence="6">
    <location>
        <begin position="390"/>
        <end position="408"/>
    </location>
</feature>
<dbReference type="GO" id="GO:0005886">
    <property type="term" value="C:plasma membrane"/>
    <property type="evidence" value="ECO:0007669"/>
    <property type="project" value="TreeGrafter"/>
</dbReference>
<dbReference type="GO" id="GO:0055075">
    <property type="term" value="P:potassium ion homeostasis"/>
    <property type="evidence" value="ECO:0007669"/>
    <property type="project" value="TreeGrafter"/>
</dbReference>
<proteinExistence type="predicted"/>
<dbReference type="InterPro" id="IPR004841">
    <property type="entry name" value="AA-permease/SLC12A_dom"/>
</dbReference>
<feature type="transmembrane region" description="Helical" evidence="6">
    <location>
        <begin position="290"/>
        <end position="313"/>
    </location>
</feature>
<sequence>MGILDPPFFLIGCWQRRALGTLRGVAAPSLQTLLGLLLVLRLPWLVGAGGVLQACIVGVLMGACAVLTALSLSAVASNDVVPGGGPLAVLWGALGPEAGAAVGLCAFLGAAFTAAAAALGAAELLTLYVLPPAAILPLSLLNLGRSYGSALLALLGFGAAAPHGTRLAPLGPIGMGLVLLALQVGAMRAALPGAWHGLCLPLPNSPPAPLQPCPPRNSNSSSRDPETPRPAVPGPNTHLLARNLWPPEPSWDTGEGSASFGLLLGLSLPTACGVLWGCSHAAELRDAAHSVPAGSIGAAVGCAVGYLSSALLLGASVEGQLLRDKFGSSLSSRPVLSSLSWPHWLPLLGAGLAALGAGLTALLGAARLLRGLARSRALPLPHAVSSADRWALLPALLLAELGVLLGSLDLLAPVLSVFILTGYLCLNLSCAVQGMLPSPGWSPRCRLYHWALSLAGSLLCLALLFLTCWFYALPALCMAAMLYKYVEYCGAASEWGEGLRGLQLSAARIALLSLEEGPEPTNSWRPQLLVLLKLDSELRVSQPQLLALAAQLKAGRGLLVAAAVLQGNAGTGQGEARAAEQSLRSALASLGARGFVHVSVAPREREALAVLVQGCRLGALRPNCVLLGWPRGAALREDPAAATEFVELLRAAGSNGRGLLVAKGLIMGPSIGPSLGSGPSGPPLDVWWVVGDGRLLTLLPLLLRQHPSWRGCPVRLFTVALLEDNSVALRRLLESFARRLRLPASTEVVELHDSAVSAYTYERTLMMEQRSQMLRQMRLSARQGSSAPSQASQSGGEEEEVGGSGAKVMGPCPANVRRMHAAERLNDAIVRRSAASRLVLLDLPAPPPPPRPRDDNYVEFLEVLTEGLGPVLLVRGGDRTSKDQ</sequence>
<keyword evidence="2 6" id="KW-0812">Transmembrane</keyword>
<dbReference type="Proteomes" id="UP000472261">
    <property type="component" value="Unplaced"/>
</dbReference>
<evidence type="ECO:0008006" key="11">
    <source>
        <dbReference type="Google" id="ProtNLM"/>
    </source>
</evidence>
<feature type="transmembrane region" description="Helical" evidence="6">
    <location>
        <begin position="51"/>
        <end position="76"/>
    </location>
</feature>
<dbReference type="GO" id="GO:0007268">
    <property type="term" value="P:chemical synaptic transmission"/>
    <property type="evidence" value="ECO:0007669"/>
    <property type="project" value="TreeGrafter"/>
</dbReference>
<feature type="transmembrane region" description="Helical" evidence="6">
    <location>
        <begin position="88"/>
        <end position="112"/>
    </location>
</feature>
<keyword evidence="3 6" id="KW-1133">Transmembrane helix</keyword>
<feature type="transmembrane region" description="Helical" evidence="6">
    <location>
        <begin position="344"/>
        <end position="369"/>
    </location>
</feature>
<reference evidence="9" key="1">
    <citation type="submission" date="2025-08" db="UniProtKB">
        <authorList>
            <consortium name="Ensembl"/>
        </authorList>
    </citation>
    <scope>IDENTIFICATION</scope>
</reference>
<comment type="subcellular location">
    <subcellularLocation>
        <location evidence="1">Membrane</location>
        <topology evidence="1">Multi-pass membrane protein</topology>
    </subcellularLocation>
</comment>
<feature type="domain" description="SLC12A transporter C-terminal" evidence="8">
    <location>
        <begin position="684"/>
        <end position="877"/>
    </location>
</feature>
<dbReference type="GO" id="GO:0015379">
    <property type="term" value="F:potassium:chloride symporter activity"/>
    <property type="evidence" value="ECO:0007669"/>
    <property type="project" value="TreeGrafter"/>
</dbReference>